<dbReference type="PROSITE" id="PS51257">
    <property type="entry name" value="PROKAR_LIPOPROTEIN"/>
    <property type="match status" value="1"/>
</dbReference>
<gene>
    <name evidence="2" type="ORF">CLV71_101736</name>
</gene>
<dbReference type="PANTHER" id="PTHR43649">
    <property type="entry name" value="ARABINOSE-BINDING PROTEIN-RELATED"/>
    <property type="match status" value="1"/>
</dbReference>
<dbReference type="EMBL" id="SOCP01000001">
    <property type="protein sequence ID" value="TDV57862.1"/>
    <property type="molecule type" value="Genomic_DNA"/>
</dbReference>
<keyword evidence="1" id="KW-0732">Signal</keyword>
<dbReference type="InterPro" id="IPR050490">
    <property type="entry name" value="Bact_solute-bd_prot1"/>
</dbReference>
<accession>A0A4R7W5K4</accession>
<evidence type="ECO:0000256" key="1">
    <source>
        <dbReference type="SAM" id="SignalP"/>
    </source>
</evidence>
<dbReference type="Proteomes" id="UP000294927">
    <property type="component" value="Unassembled WGS sequence"/>
</dbReference>
<feature type="chain" id="PRO_5020611633" evidence="1">
    <location>
        <begin position="22"/>
        <end position="420"/>
    </location>
</feature>
<evidence type="ECO:0000313" key="3">
    <source>
        <dbReference type="Proteomes" id="UP000294927"/>
    </source>
</evidence>
<dbReference type="AlphaFoldDB" id="A0A4R7W5K4"/>
<dbReference type="RefSeq" id="WP_208297357.1">
    <property type="nucleotide sequence ID" value="NZ_SOCP01000001.1"/>
</dbReference>
<dbReference type="Gene3D" id="3.40.190.10">
    <property type="entry name" value="Periplasmic binding protein-like II"/>
    <property type="match status" value="2"/>
</dbReference>
<feature type="signal peptide" evidence="1">
    <location>
        <begin position="1"/>
        <end position="21"/>
    </location>
</feature>
<sequence length="420" mass="44790">MHRRSALALCAALAVVTSACSAGGEGGDVALTFMTFETPALTAKFWDTSIDTALEEVDGVTVEKIVTPDADRNAYAKQLQASGQFPDVLASINPKDFTEAGLLSPFDEDWLAENFVDPGANDIDGKTYIPPTNPQVLPLVFYDKKAFAQHNIAVPSTWDEFMSTVATLKDAGVTPIEFAGLEGWSASMPLVALASADVLGENPDWIQQRYAGTVKFTDPEFVHAMDKARDLVEAGAYASGALSVDYATANKNFLDHHSGMYLMGSWLIGQIPADEADDFGAFPLPTEDGKTVLPFNVGGTTSVSTQGADPAKAMDFAKAWSLAPANLKVLIETDGAFPMLKNKSIGDFGAKVTPLYTECYTLASADHDKVSAFGWVNNDDALPPGVNDLFYALSQQLFANGDVKGQLAQLDSDWDSAAGQ</sequence>
<organism evidence="2 3">
    <name type="scientific">Actinophytocola oryzae</name>
    <dbReference type="NCBI Taxonomy" id="502181"/>
    <lineage>
        <taxon>Bacteria</taxon>
        <taxon>Bacillati</taxon>
        <taxon>Actinomycetota</taxon>
        <taxon>Actinomycetes</taxon>
        <taxon>Pseudonocardiales</taxon>
        <taxon>Pseudonocardiaceae</taxon>
    </lineage>
</organism>
<protein>
    <submittedName>
        <fullName evidence="2">Carbohydrate ABC transporter substrate-binding protein (CUT1 family)</fullName>
    </submittedName>
</protein>
<reference evidence="2 3" key="1">
    <citation type="submission" date="2019-03" db="EMBL/GenBank/DDBJ databases">
        <title>Genomic Encyclopedia of Archaeal and Bacterial Type Strains, Phase II (KMG-II): from individual species to whole genera.</title>
        <authorList>
            <person name="Goeker M."/>
        </authorList>
    </citation>
    <scope>NUCLEOTIDE SEQUENCE [LARGE SCALE GENOMIC DNA]</scope>
    <source>
        <strain evidence="2 3">DSM 45499</strain>
    </source>
</reference>
<name>A0A4R7W5K4_9PSEU</name>
<keyword evidence="3" id="KW-1185">Reference proteome</keyword>
<dbReference type="SUPFAM" id="SSF53850">
    <property type="entry name" value="Periplasmic binding protein-like II"/>
    <property type="match status" value="1"/>
</dbReference>
<proteinExistence type="predicted"/>
<evidence type="ECO:0000313" key="2">
    <source>
        <dbReference type="EMBL" id="TDV57862.1"/>
    </source>
</evidence>
<comment type="caution">
    <text evidence="2">The sequence shown here is derived from an EMBL/GenBank/DDBJ whole genome shotgun (WGS) entry which is preliminary data.</text>
</comment>